<organism evidence="2 3">
    <name type="scientific">Bradyrhizobium barranii</name>
    <dbReference type="NCBI Taxonomy" id="2992140"/>
    <lineage>
        <taxon>Bacteria</taxon>
        <taxon>Pseudomonadati</taxon>
        <taxon>Pseudomonadota</taxon>
        <taxon>Alphaproteobacteria</taxon>
        <taxon>Hyphomicrobiales</taxon>
        <taxon>Nitrobacteraceae</taxon>
        <taxon>Bradyrhizobium</taxon>
    </lineage>
</organism>
<evidence type="ECO:0000313" key="3">
    <source>
        <dbReference type="Proteomes" id="UP001430990"/>
    </source>
</evidence>
<evidence type="ECO:0000259" key="1">
    <source>
        <dbReference type="Pfam" id="PF21834"/>
    </source>
</evidence>
<accession>A0ABY3QB93</accession>
<dbReference type="EMBL" id="CP088100">
    <property type="protein sequence ID" value="UFW82884.1"/>
    <property type="molecule type" value="Genomic_DNA"/>
</dbReference>
<dbReference type="Proteomes" id="UP001430990">
    <property type="component" value="Chromosome"/>
</dbReference>
<protein>
    <recommendedName>
        <fullName evidence="1">DUF6894 domain-containing protein</fullName>
    </recommendedName>
</protein>
<evidence type="ECO:0000313" key="2">
    <source>
        <dbReference type="EMBL" id="UFW82884.1"/>
    </source>
</evidence>
<dbReference type="Pfam" id="PF21834">
    <property type="entry name" value="DUF6894"/>
    <property type="match status" value="1"/>
</dbReference>
<feature type="domain" description="DUF6894" evidence="1">
    <location>
        <begin position="3"/>
        <end position="65"/>
    </location>
</feature>
<reference evidence="2" key="1">
    <citation type="submission" date="2021-11" db="EMBL/GenBank/DDBJ databases">
        <title>Australian commercial rhizobial inoculants.</title>
        <authorList>
            <person name="Kohlmeier M.G."/>
            <person name="O'Hara G.W."/>
            <person name="Colombi E."/>
            <person name="Ramsay J.P."/>
            <person name="Terpolilli J."/>
        </authorList>
    </citation>
    <scope>NUCLEOTIDE SEQUENCE</scope>
    <source>
        <strain evidence="2">CC829</strain>
    </source>
</reference>
<keyword evidence="3" id="KW-1185">Reference proteome</keyword>
<dbReference type="RefSeq" id="WP_231141951.1">
    <property type="nucleotide sequence ID" value="NZ_CP088100.1"/>
</dbReference>
<sequence length="77" mass="8546">MLRYHFPIFHNGETQVDDVGELFASAELAVQYGARVARDIASDPDCDRGAGTVVIVLDDSGEEIGRRAVRGGRKRWR</sequence>
<dbReference type="InterPro" id="IPR054189">
    <property type="entry name" value="DUF6894"/>
</dbReference>
<gene>
    <name evidence="2" type="ORF">BjapCC829_23125</name>
</gene>
<name>A0ABY3QB93_9BRAD</name>
<proteinExistence type="predicted"/>